<organism evidence="7 8">
    <name type="scientific">Candidatus Kerfeldbacteria bacterium RIFCSPHIGHO2_12_FULL_48_17</name>
    <dbReference type="NCBI Taxonomy" id="1798542"/>
    <lineage>
        <taxon>Bacteria</taxon>
        <taxon>Candidatus Kerfeldiibacteriota</taxon>
    </lineage>
</organism>
<dbReference type="SUPFAM" id="SSF110296">
    <property type="entry name" value="Oligoxyloglucan reducing end-specific cellobiohydrolase"/>
    <property type="match status" value="1"/>
</dbReference>
<dbReference type="EMBL" id="MHKD01000004">
    <property type="protein sequence ID" value="OGY85131.1"/>
    <property type="molecule type" value="Genomic_DNA"/>
</dbReference>
<protein>
    <recommendedName>
        <fullName evidence="6">Fibronectin type-III domain-containing protein</fullName>
    </recommendedName>
</protein>
<evidence type="ECO:0000313" key="8">
    <source>
        <dbReference type="Proteomes" id="UP000176952"/>
    </source>
</evidence>
<dbReference type="InterPro" id="IPR003961">
    <property type="entry name" value="FN3_dom"/>
</dbReference>
<sequence length="1862" mass="197771">MRSLALFFLLVVFFVALFFWRHQTPLFAAAFTWDQTSWYDGTDAVNFPNHTSNQTGWTKYDSSSGNIVLDGSNNLVLQASEQTFTELFTAYTYRDANNTQPYWERRNSGAALTDITAVSTGSLDQKGPLTGFTGNDVFFIDDSNGWLVGSDGTIKKTENGGTSWSNQGSGTSNTLRKIFDYYEGDGDEVGWIVGDSGKVLKSTGGANNWAAVDIGAGEQLNSVYFSDGNNGWIVGAGGANYVTTTGGGVGTWAAGGFDAGSETLTDVYFVSDQVGWIVGSSATIGHTTNGGDSWSTQSCSGFSGSIYAVRFANENYGWLVGEGGQACETTNGGDVWTESASPAGGATPILYDVDVFGINEVIIVGSANSRAYYSSDGGGTWAGSSSSTDVYKGIDCVAYTACWLGGQNSGGSAGAVRKLNITPTYNGDPSVVTSTTLDSSSGNIYSATLTATDSTPAPSTISYQLSPDGGTSWEDVTSAVEHVFTAVGSDLRWRATLDGNGSTNPSISQVVVAYRAAVTETLNSSWFNTEQAYGSVEQLAWSEVAGANSDIKFQIRTAPDNGSNAPNTGAASSFCGPDNGAAGCSTSTYFTDPSGGETVDALFADGSNDQWFQYQVSFISDDGQTVPTLDSVALTYGRNSVPSAPTITSPSNNATGVSTGATFTLSYSGDLTHISTDWEIYNDAALTGLVASSVDDTVYLTSITAPDMGVTLSANTSYWLRVRTANAVGDSAWSSTVKFTTANTAPVISGFNDFSFDEDTIETLDLTDYITDADGDTLLYSVSGQSANLAININQSNGLTTFTPAAHFFGTETVTFSVDDGNGGTAYEEVTITVVSVNDSPSAPSSGFDPSSGNREPDTTPLISWTAATDVETSVSSLSYHVCVSQSSTPSSNCTLSYTSSVGAAQVTVTTALSDETVYYYQVRTRDDSGNASSEYSSWSAVQSFYVNVSLDPELSFTKIVGVNISGLSWSWRDGVFPLFAERLYAATQELPVESVESKAPVTLLDFLRRVFTGPEIFYITLGLLIAGALFLFFTVHDPKNVTYVLFQKPHKSFPLVAVRDPHGTFQESYYLYTKKVHSVRALGLLVGLLVSLQIIFVVLFSFFFTKPGSSGAFDDESGETVSPGDVLTYRIDWENTGDGAASGLVLSDAFPQGTAYVPGSATVNGRAKTDANDSDAVTVSASGVTFDLGTLAEAGNDDETDAGYVSFRVTVDNPNSRSSVRNTASYLYDDISTAVSTNTTTNPVATLTLSGTVYEDVNTDEEQDDDEDGLGAVQLQLYEDSNFDDALDTDDDTLVDTATADSNGDYRFDDIGTGTYFVLVVEDTLPADNYTITTADGNPKRVVIASVRDKTGQDFGFVQTADSTDGGGANSSLGDFVWHDVDRDMEFDSNEVGLADVTVQLFKNADSDDSTLNTGTDTLIGFTQTDTTGNYDFTGLTSGVYFAAVDITSAVIADNGYTVTTDNNPKRLQISSGSIDFNQADFGFAVPSSSIGDLVFNDANENGIFDADEFGIASVILRLYRDSNNSGALEIDVDTRVTTVFTNDFGIYLFSQVPEGNYFVLLDDSTLPYSDFRITAGESVQHVAITTDTNQAYRSADFGYYFPVAPGDETGDEPQTGDDDAPADDGGSEETPSSSPETGDSADASAENGQSSADDEGSAAGSSGATSAEVVAEEVIPLYVDAGEINETTIPDPDQLRLTRAFLTELIVLLNDREEVVIKNAKLVSPDLAFSIDQKQENALRIHGQASGCAFFCKVTVSVYSQPQKYAAVVDEFGGWKMGLDVKPIPDGDHIVLAQLDSNGRKTPYIKIAAIDVYGGYQTAHVFPWWIVAIIVVIFVVLLLLVLLRKGVFSGSNRHKSIPLK</sequence>
<dbReference type="GO" id="GO:0016020">
    <property type="term" value="C:membrane"/>
    <property type="evidence" value="ECO:0007669"/>
    <property type="project" value="InterPro"/>
</dbReference>
<feature type="domain" description="Fibronectin type-III" evidence="6">
    <location>
        <begin position="641"/>
        <end position="744"/>
    </location>
</feature>
<evidence type="ECO:0000259" key="6">
    <source>
        <dbReference type="PROSITE" id="PS50853"/>
    </source>
</evidence>
<dbReference type="InterPro" id="IPR033764">
    <property type="entry name" value="Sdr_B"/>
</dbReference>
<gene>
    <name evidence="7" type="ORF">A3F54_04360</name>
</gene>
<comment type="subcellular location">
    <subcellularLocation>
        <location evidence="1">Secreted</location>
    </subcellularLocation>
</comment>
<dbReference type="Pfam" id="PF14870">
    <property type="entry name" value="PSII_BNR"/>
    <property type="match status" value="1"/>
</dbReference>
<keyword evidence="2" id="KW-0964">Secreted</keyword>
<dbReference type="InterPro" id="IPR055353">
    <property type="entry name" value="DUF7619"/>
</dbReference>
<keyword evidence="5" id="KW-0812">Transmembrane</keyword>
<dbReference type="InterPro" id="IPR015919">
    <property type="entry name" value="Cadherin-like_sf"/>
</dbReference>
<feature type="compositionally biased region" description="Acidic residues" evidence="4">
    <location>
        <begin position="1610"/>
        <end position="1629"/>
    </location>
</feature>
<evidence type="ECO:0000256" key="2">
    <source>
        <dbReference type="ARBA" id="ARBA00022525"/>
    </source>
</evidence>
<evidence type="ECO:0000256" key="3">
    <source>
        <dbReference type="ARBA" id="ARBA00022729"/>
    </source>
</evidence>
<dbReference type="Pfam" id="PF17210">
    <property type="entry name" value="SdrD_B"/>
    <property type="match status" value="3"/>
</dbReference>
<dbReference type="SUPFAM" id="SSF49313">
    <property type="entry name" value="Cadherin-like"/>
    <property type="match status" value="1"/>
</dbReference>
<dbReference type="Proteomes" id="UP000176952">
    <property type="component" value="Unassembled WGS sequence"/>
</dbReference>
<feature type="compositionally biased region" description="Polar residues" evidence="4">
    <location>
        <begin position="838"/>
        <end position="854"/>
    </location>
</feature>
<dbReference type="NCBIfam" id="TIGR01451">
    <property type="entry name" value="B_ant_repeat"/>
    <property type="match status" value="1"/>
</dbReference>
<dbReference type="InterPro" id="IPR013783">
    <property type="entry name" value="Ig-like_fold"/>
</dbReference>
<keyword evidence="5" id="KW-1133">Transmembrane helix</keyword>
<feature type="transmembrane region" description="Helical" evidence="5">
    <location>
        <begin position="1082"/>
        <end position="1105"/>
    </location>
</feature>
<dbReference type="PANTHER" id="PTHR47199">
    <property type="entry name" value="PHOTOSYSTEM II STABILITY/ASSEMBLY FACTOR HCF136, CHLOROPLASTIC"/>
    <property type="match status" value="1"/>
</dbReference>
<evidence type="ECO:0000256" key="5">
    <source>
        <dbReference type="SAM" id="Phobius"/>
    </source>
</evidence>
<feature type="compositionally biased region" description="Low complexity" evidence="4">
    <location>
        <begin position="1630"/>
        <end position="1642"/>
    </location>
</feature>
<comment type="caution">
    <text evidence="7">The sequence shown here is derived from an EMBL/GenBank/DDBJ whole genome shotgun (WGS) entry which is preliminary data.</text>
</comment>
<dbReference type="Pfam" id="PF24595">
    <property type="entry name" value="DUF7619"/>
    <property type="match status" value="1"/>
</dbReference>
<evidence type="ECO:0000256" key="4">
    <source>
        <dbReference type="SAM" id="MobiDB-lite"/>
    </source>
</evidence>
<dbReference type="GO" id="GO:0005576">
    <property type="term" value="C:extracellular region"/>
    <property type="evidence" value="ECO:0007669"/>
    <property type="project" value="UniProtKB-SubCell"/>
</dbReference>
<name>A0A1G2B7J2_9BACT</name>
<dbReference type="InterPro" id="IPR047589">
    <property type="entry name" value="DUF11_rpt"/>
</dbReference>
<dbReference type="Pfam" id="PF17963">
    <property type="entry name" value="Big_9"/>
    <property type="match status" value="1"/>
</dbReference>
<accession>A0A1G2B7J2</accession>
<dbReference type="SUPFAM" id="SSF49265">
    <property type="entry name" value="Fibronectin type III"/>
    <property type="match status" value="1"/>
</dbReference>
<feature type="region of interest" description="Disordered" evidence="4">
    <location>
        <begin position="1604"/>
        <end position="1668"/>
    </location>
</feature>
<dbReference type="SUPFAM" id="SSF49401">
    <property type="entry name" value="Bacterial adhesins"/>
    <property type="match status" value="1"/>
</dbReference>
<reference evidence="7 8" key="1">
    <citation type="journal article" date="2016" name="Nat. Commun.">
        <title>Thousands of microbial genomes shed light on interconnected biogeochemical processes in an aquifer system.</title>
        <authorList>
            <person name="Anantharaman K."/>
            <person name="Brown C.T."/>
            <person name="Hug L.A."/>
            <person name="Sharon I."/>
            <person name="Castelle C.J."/>
            <person name="Probst A.J."/>
            <person name="Thomas B.C."/>
            <person name="Singh A."/>
            <person name="Wilkins M.J."/>
            <person name="Karaoz U."/>
            <person name="Brodie E.L."/>
            <person name="Williams K.H."/>
            <person name="Hubbard S.S."/>
            <person name="Banfield J.F."/>
        </authorList>
    </citation>
    <scope>NUCLEOTIDE SEQUENCE [LARGE SCALE GENOMIC DNA]</scope>
</reference>
<keyword evidence="5" id="KW-0472">Membrane</keyword>
<dbReference type="STRING" id="1798542.A3F54_04360"/>
<feature type="domain" description="Fibronectin type-III" evidence="6">
    <location>
        <begin position="840"/>
        <end position="950"/>
    </location>
</feature>
<dbReference type="PROSITE" id="PS50853">
    <property type="entry name" value="FN3"/>
    <property type="match status" value="2"/>
</dbReference>
<dbReference type="InterPro" id="IPR008966">
    <property type="entry name" value="Adhesion_dom_sf"/>
</dbReference>
<dbReference type="InterPro" id="IPR036116">
    <property type="entry name" value="FN3_sf"/>
</dbReference>
<evidence type="ECO:0000256" key="1">
    <source>
        <dbReference type="ARBA" id="ARBA00004613"/>
    </source>
</evidence>
<feature type="region of interest" description="Disordered" evidence="4">
    <location>
        <begin position="838"/>
        <end position="861"/>
    </location>
</feature>
<evidence type="ECO:0000313" key="7">
    <source>
        <dbReference type="EMBL" id="OGY85131.1"/>
    </source>
</evidence>
<feature type="compositionally biased region" description="Low complexity" evidence="4">
    <location>
        <begin position="1659"/>
        <end position="1668"/>
    </location>
</feature>
<feature type="transmembrane region" description="Helical" evidence="5">
    <location>
        <begin position="1017"/>
        <end position="1036"/>
    </location>
</feature>
<dbReference type="GO" id="GO:0005509">
    <property type="term" value="F:calcium ion binding"/>
    <property type="evidence" value="ECO:0007669"/>
    <property type="project" value="InterPro"/>
</dbReference>
<proteinExistence type="predicted"/>
<dbReference type="Gene3D" id="2.60.40.10">
    <property type="entry name" value="Immunoglobulins"/>
    <property type="match status" value="6"/>
</dbReference>
<dbReference type="InterPro" id="IPR028203">
    <property type="entry name" value="PSII_CF48-like_dom"/>
</dbReference>
<keyword evidence="3" id="KW-0732">Signal</keyword>
<dbReference type="PANTHER" id="PTHR47199:SF2">
    <property type="entry name" value="PHOTOSYSTEM II STABILITY_ASSEMBLY FACTOR HCF136, CHLOROPLASTIC"/>
    <property type="match status" value="1"/>
</dbReference>
<dbReference type="SUPFAM" id="SSF117074">
    <property type="entry name" value="Hypothetical protein PA1324"/>
    <property type="match status" value="3"/>
</dbReference>
<feature type="transmembrane region" description="Helical" evidence="5">
    <location>
        <begin position="1824"/>
        <end position="1845"/>
    </location>
</feature>